<dbReference type="STRING" id="1344416.A0A139ADA8"/>
<organism evidence="4 5">
    <name type="scientific">Gonapodya prolifera (strain JEL478)</name>
    <name type="common">Monoblepharis prolifera</name>
    <dbReference type="NCBI Taxonomy" id="1344416"/>
    <lineage>
        <taxon>Eukaryota</taxon>
        <taxon>Fungi</taxon>
        <taxon>Fungi incertae sedis</taxon>
        <taxon>Chytridiomycota</taxon>
        <taxon>Chytridiomycota incertae sedis</taxon>
        <taxon>Monoblepharidomycetes</taxon>
        <taxon>Monoblepharidales</taxon>
        <taxon>Gonapodyaceae</taxon>
        <taxon>Gonapodya</taxon>
    </lineage>
</organism>
<dbReference type="InterPro" id="IPR017853">
    <property type="entry name" value="GH"/>
</dbReference>
<proteinExistence type="inferred from homology"/>
<dbReference type="GO" id="GO:0005975">
    <property type="term" value="P:carbohydrate metabolic process"/>
    <property type="evidence" value="ECO:0007669"/>
    <property type="project" value="InterPro"/>
</dbReference>
<dbReference type="EMBL" id="KQ965767">
    <property type="protein sequence ID" value="KXS14738.1"/>
    <property type="molecule type" value="Genomic_DNA"/>
</dbReference>
<reference evidence="4 5" key="1">
    <citation type="journal article" date="2015" name="Genome Biol. Evol.">
        <title>Phylogenomic analyses indicate that early fungi evolved digesting cell walls of algal ancestors of land plants.</title>
        <authorList>
            <person name="Chang Y."/>
            <person name="Wang S."/>
            <person name="Sekimoto S."/>
            <person name="Aerts A.L."/>
            <person name="Choi C."/>
            <person name="Clum A."/>
            <person name="LaButti K.M."/>
            <person name="Lindquist E.A."/>
            <person name="Yee Ngan C."/>
            <person name="Ohm R.A."/>
            <person name="Salamov A.A."/>
            <person name="Grigoriev I.V."/>
            <person name="Spatafora J.W."/>
            <person name="Berbee M.L."/>
        </authorList>
    </citation>
    <scope>NUCLEOTIDE SEQUENCE [LARGE SCALE GENOMIC DNA]</scope>
    <source>
        <strain evidence="4 5">JEL478</strain>
    </source>
</reference>
<keyword evidence="4" id="KW-0378">Hydrolase</keyword>
<dbReference type="InterPro" id="IPR006046">
    <property type="entry name" value="Alpha_amylase"/>
</dbReference>
<accession>A0A139ADA8</accession>
<dbReference type="Gene3D" id="3.20.20.80">
    <property type="entry name" value="Glycosidases"/>
    <property type="match status" value="1"/>
</dbReference>
<dbReference type="OrthoDB" id="550577at2759"/>
<dbReference type="SUPFAM" id="SSF51445">
    <property type="entry name" value="(Trans)glycosidases"/>
    <property type="match status" value="1"/>
</dbReference>
<dbReference type="PANTHER" id="PTHR43447">
    <property type="entry name" value="ALPHA-AMYLASE"/>
    <property type="match status" value="1"/>
</dbReference>
<name>A0A139ADA8_GONPJ</name>
<evidence type="ECO:0000256" key="1">
    <source>
        <dbReference type="ARBA" id="ARBA00001913"/>
    </source>
</evidence>
<keyword evidence="5" id="KW-1185">Reference proteome</keyword>
<dbReference type="AlphaFoldDB" id="A0A139ADA8"/>
<sequence length="86" mass="9716">MLTRLHVIKNSVGRECVKLATLGYRYVQVSPVQEHIQASAWWTDYQPVSYLLQSKRGTRGDLSSMIKACNNARVSVIVDVVLNHSE</sequence>
<comment type="cofactor">
    <cofactor evidence="1">
        <name>Ca(2+)</name>
        <dbReference type="ChEBI" id="CHEBI:29108"/>
    </cofactor>
</comment>
<dbReference type="PRINTS" id="PR00110">
    <property type="entry name" value="ALPHAAMYLASE"/>
</dbReference>
<keyword evidence="3" id="KW-0119">Carbohydrate metabolism</keyword>
<evidence type="ECO:0000313" key="5">
    <source>
        <dbReference type="Proteomes" id="UP000070544"/>
    </source>
</evidence>
<dbReference type="GO" id="GO:0043169">
    <property type="term" value="F:cation binding"/>
    <property type="evidence" value="ECO:0007669"/>
    <property type="project" value="InterPro"/>
</dbReference>
<protein>
    <submittedName>
        <fullName evidence="4">Glycoside hydrolase family 13 protein</fullName>
    </submittedName>
</protein>
<evidence type="ECO:0000313" key="4">
    <source>
        <dbReference type="EMBL" id="KXS14738.1"/>
    </source>
</evidence>
<evidence type="ECO:0000256" key="3">
    <source>
        <dbReference type="ARBA" id="ARBA00023277"/>
    </source>
</evidence>
<evidence type="ECO:0000256" key="2">
    <source>
        <dbReference type="ARBA" id="ARBA00008061"/>
    </source>
</evidence>
<dbReference type="Proteomes" id="UP000070544">
    <property type="component" value="Unassembled WGS sequence"/>
</dbReference>
<comment type="similarity">
    <text evidence="2">Belongs to the glycosyl hydrolase 13 family.</text>
</comment>
<dbReference type="GO" id="GO:0004556">
    <property type="term" value="F:alpha-amylase activity"/>
    <property type="evidence" value="ECO:0007669"/>
    <property type="project" value="UniProtKB-EC"/>
</dbReference>
<gene>
    <name evidence="4" type="ORF">M427DRAFT_99377</name>
</gene>